<dbReference type="Proteomes" id="UP001501195">
    <property type="component" value="Unassembled WGS sequence"/>
</dbReference>
<keyword evidence="3" id="KW-1185">Reference proteome</keyword>
<sequence>MHPLDSTPERASGTSGGRGPDAAALAGCVICEVSTEAGDCLYRGQDLELGNEVYRAVPGAHLEILPAAG</sequence>
<evidence type="ECO:0000313" key="2">
    <source>
        <dbReference type="EMBL" id="GAA4977877.1"/>
    </source>
</evidence>
<protein>
    <submittedName>
        <fullName evidence="2">Uncharacterized protein</fullName>
    </submittedName>
</protein>
<comment type="caution">
    <text evidence="2">The sequence shown here is derived from an EMBL/GenBank/DDBJ whole genome shotgun (WGS) entry which is preliminary data.</text>
</comment>
<name>A0ABP9HU01_9ACTN</name>
<proteinExistence type="predicted"/>
<evidence type="ECO:0000256" key="1">
    <source>
        <dbReference type="SAM" id="MobiDB-lite"/>
    </source>
</evidence>
<organism evidence="2 3">
    <name type="scientific">Kineococcus glutinatus</name>
    <dbReference type="NCBI Taxonomy" id="1070872"/>
    <lineage>
        <taxon>Bacteria</taxon>
        <taxon>Bacillati</taxon>
        <taxon>Actinomycetota</taxon>
        <taxon>Actinomycetes</taxon>
        <taxon>Kineosporiales</taxon>
        <taxon>Kineosporiaceae</taxon>
        <taxon>Kineococcus</taxon>
    </lineage>
</organism>
<reference evidence="3" key="1">
    <citation type="journal article" date="2019" name="Int. J. Syst. Evol. Microbiol.">
        <title>The Global Catalogue of Microorganisms (GCM) 10K type strain sequencing project: providing services to taxonomists for standard genome sequencing and annotation.</title>
        <authorList>
            <consortium name="The Broad Institute Genomics Platform"/>
            <consortium name="The Broad Institute Genome Sequencing Center for Infectious Disease"/>
            <person name="Wu L."/>
            <person name="Ma J."/>
        </authorList>
    </citation>
    <scope>NUCLEOTIDE SEQUENCE [LARGE SCALE GENOMIC DNA]</scope>
    <source>
        <strain evidence="3">JCM 18126</strain>
    </source>
</reference>
<evidence type="ECO:0000313" key="3">
    <source>
        <dbReference type="Proteomes" id="UP001501195"/>
    </source>
</evidence>
<gene>
    <name evidence="2" type="ORF">GCM10023225_18090</name>
</gene>
<accession>A0ABP9HU01</accession>
<dbReference type="EMBL" id="BAABIL010000247">
    <property type="protein sequence ID" value="GAA4977877.1"/>
    <property type="molecule type" value="Genomic_DNA"/>
</dbReference>
<feature type="region of interest" description="Disordered" evidence="1">
    <location>
        <begin position="1"/>
        <end position="21"/>
    </location>
</feature>